<accession>A0A0C2BMG2</accession>
<evidence type="ECO:0000256" key="2">
    <source>
        <dbReference type="ARBA" id="ARBA00022729"/>
    </source>
</evidence>
<name>A0A0C2BMG2_9BILA</name>
<keyword evidence="9" id="KW-1185">Reference proteome</keyword>
<dbReference type="EC" id="3.1.1.-" evidence="7"/>
<keyword evidence="5 7" id="KW-0443">Lipid metabolism</keyword>
<dbReference type="EMBL" id="KN774518">
    <property type="protein sequence ID" value="KIH44983.1"/>
    <property type="molecule type" value="Genomic_DNA"/>
</dbReference>
<dbReference type="Gene3D" id="1.10.439.20">
    <property type="entry name" value="Phospholipase B-like, domain 2"/>
    <property type="match status" value="1"/>
</dbReference>
<keyword evidence="2" id="KW-0732">Signal</keyword>
<feature type="non-terminal residue" evidence="8">
    <location>
        <position position="62"/>
    </location>
</feature>
<dbReference type="InterPro" id="IPR043041">
    <property type="entry name" value="PLipase_B-like_dom2"/>
</dbReference>
<organism evidence="8 9">
    <name type="scientific">Ancylostoma duodenale</name>
    <dbReference type="NCBI Taxonomy" id="51022"/>
    <lineage>
        <taxon>Eukaryota</taxon>
        <taxon>Metazoa</taxon>
        <taxon>Ecdysozoa</taxon>
        <taxon>Nematoda</taxon>
        <taxon>Chromadorea</taxon>
        <taxon>Rhabditida</taxon>
        <taxon>Rhabditina</taxon>
        <taxon>Rhabditomorpha</taxon>
        <taxon>Strongyloidea</taxon>
        <taxon>Ancylostomatidae</taxon>
        <taxon>Ancylostomatinae</taxon>
        <taxon>Ancylostoma</taxon>
    </lineage>
</organism>
<dbReference type="InterPro" id="IPR007000">
    <property type="entry name" value="PLipase_B-like"/>
</dbReference>
<sequence length="62" mass="7326">MGLILAGRATRELIRLHLSNTVDGFCKGAEKFCEDLNQYLLDNFLWMEEKIAKHPFDHYWVQ</sequence>
<reference evidence="8 9" key="1">
    <citation type="submission" date="2013-12" db="EMBL/GenBank/DDBJ databases">
        <title>Draft genome of the parsitic nematode Ancylostoma duodenale.</title>
        <authorList>
            <person name="Mitreva M."/>
        </authorList>
    </citation>
    <scope>NUCLEOTIDE SEQUENCE [LARGE SCALE GENOMIC DNA]</scope>
    <source>
        <strain evidence="8 9">Zhejiang</strain>
    </source>
</reference>
<evidence type="ECO:0000256" key="4">
    <source>
        <dbReference type="ARBA" id="ARBA00022963"/>
    </source>
</evidence>
<dbReference type="GO" id="GO:0016042">
    <property type="term" value="P:lipid catabolic process"/>
    <property type="evidence" value="ECO:0007669"/>
    <property type="project" value="UniProtKB-KW"/>
</dbReference>
<comment type="similarity">
    <text evidence="1 7">Belongs to the phospholipase B-like family.</text>
</comment>
<dbReference type="AlphaFoldDB" id="A0A0C2BMG2"/>
<comment type="function">
    <text evidence="7">Putative phospholipase.</text>
</comment>
<evidence type="ECO:0000256" key="6">
    <source>
        <dbReference type="ARBA" id="ARBA00023180"/>
    </source>
</evidence>
<evidence type="ECO:0000256" key="1">
    <source>
        <dbReference type="ARBA" id="ARBA00007835"/>
    </source>
</evidence>
<protein>
    <recommendedName>
        <fullName evidence="7">Phospholipase B-like</fullName>
        <ecNumber evidence="7">3.1.1.-</ecNumber>
    </recommendedName>
</protein>
<dbReference type="GO" id="GO:0004620">
    <property type="term" value="F:phospholipase activity"/>
    <property type="evidence" value="ECO:0007669"/>
    <property type="project" value="InterPro"/>
</dbReference>
<evidence type="ECO:0000256" key="3">
    <source>
        <dbReference type="ARBA" id="ARBA00022801"/>
    </source>
</evidence>
<keyword evidence="6" id="KW-0325">Glycoprotein</keyword>
<evidence type="ECO:0000313" key="9">
    <source>
        <dbReference type="Proteomes" id="UP000054047"/>
    </source>
</evidence>
<keyword evidence="4 7" id="KW-0442">Lipid degradation</keyword>
<gene>
    <name evidence="8" type="ORF">ANCDUO_24982</name>
</gene>
<evidence type="ECO:0000313" key="8">
    <source>
        <dbReference type="EMBL" id="KIH44983.1"/>
    </source>
</evidence>
<evidence type="ECO:0000256" key="7">
    <source>
        <dbReference type="RuleBase" id="RU364138"/>
    </source>
</evidence>
<dbReference type="Pfam" id="PF04916">
    <property type="entry name" value="Phospholip_B"/>
    <property type="match status" value="1"/>
</dbReference>
<evidence type="ECO:0000256" key="5">
    <source>
        <dbReference type="ARBA" id="ARBA00023098"/>
    </source>
</evidence>
<keyword evidence="3 7" id="KW-0378">Hydrolase</keyword>
<dbReference type="Proteomes" id="UP000054047">
    <property type="component" value="Unassembled WGS sequence"/>
</dbReference>
<proteinExistence type="inferred from homology"/>